<reference evidence="1" key="2">
    <citation type="submission" date="2022-01" db="EMBL/GenBank/DDBJ databases">
        <authorList>
            <person name="Yamashiro T."/>
            <person name="Shiraishi A."/>
            <person name="Satake H."/>
            <person name="Nakayama K."/>
        </authorList>
    </citation>
    <scope>NUCLEOTIDE SEQUENCE</scope>
</reference>
<evidence type="ECO:0000313" key="1">
    <source>
        <dbReference type="EMBL" id="GJU07048.1"/>
    </source>
</evidence>
<keyword evidence="2" id="KW-1185">Reference proteome</keyword>
<protein>
    <submittedName>
        <fullName evidence="1">Uncharacterized protein</fullName>
    </submittedName>
</protein>
<organism evidence="1 2">
    <name type="scientific">Tanacetum coccineum</name>
    <dbReference type="NCBI Taxonomy" id="301880"/>
    <lineage>
        <taxon>Eukaryota</taxon>
        <taxon>Viridiplantae</taxon>
        <taxon>Streptophyta</taxon>
        <taxon>Embryophyta</taxon>
        <taxon>Tracheophyta</taxon>
        <taxon>Spermatophyta</taxon>
        <taxon>Magnoliopsida</taxon>
        <taxon>eudicotyledons</taxon>
        <taxon>Gunneridae</taxon>
        <taxon>Pentapetalae</taxon>
        <taxon>asterids</taxon>
        <taxon>campanulids</taxon>
        <taxon>Asterales</taxon>
        <taxon>Asteraceae</taxon>
        <taxon>Asteroideae</taxon>
        <taxon>Anthemideae</taxon>
        <taxon>Anthemidinae</taxon>
        <taxon>Tanacetum</taxon>
    </lineage>
</organism>
<gene>
    <name evidence="1" type="ORF">Tco_1123478</name>
</gene>
<accession>A0ABQ5J674</accession>
<sequence>MGSSCESHQEKATRRGYAVIVISIDVKKVMVCAGVPRQRGHLNALECLNEPLKPLQGNKGEKGGLGQGEIWRFSLLLLHLLQLGGLGNGPINVRITNGSPALSILITVVDAICFC</sequence>
<reference evidence="1" key="1">
    <citation type="journal article" date="2022" name="Int. J. Mol. Sci.">
        <title>Draft Genome of Tanacetum Coccineum: Genomic Comparison of Closely Related Tanacetum-Family Plants.</title>
        <authorList>
            <person name="Yamashiro T."/>
            <person name="Shiraishi A."/>
            <person name="Nakayama K."/>
            <person name="Satake H."/>
        </authorList>
    </citation>
    <scope>NUCLEOTIDE SEQUENCE</scope>
</reference>
<dbReference type="EMBL" id="BQNB010021500">
    <property type="protein sequence ID" value="GJU07048.1"/>
    <property type="molecule type" value="Genomic_DNA"/>
</dbReference>
<comment type="caution">
    <text evidence="1">The sequence shown here is derived from an EMBL/GenBank/DDBJ whole genome shotgun (WGS) entry which is preliminary data.</text>
</comment>
<name>A0ABQ5J674_9ASTR</name>
<evidence type="ECO:0000313" key="2">
    <source>
        <dbReference type="Proteomes" id="UP001151760"/>
    </source>
</evidence>
<proteinExistence type="predicted"/>
<dbReference type="Proteomes" id="UP001151760">
    <property type="component" value="Unassembled WGS sequence"/>
</dbReference>